<name>A0A6M3L379_9ZZZZ</name>
<dbReference type="EMBL" id="MT142770">
    <property type="protein sequence ID" value="QJA88312.1"/>
    <property type="molecule type" value="Genomic_DNA"/>
</dbReference>
<protein>
    <submittedName>
        <fullName evidence="2">Uncharacterized protein</fullName>
    </submittedName>
</protein>
<dbReference type="EMBL" id="MT141702">
    <property type="protein sequence ID" value="QJA69394.1"/>
    <property type="molecule type" value="Genomic_DNA"/>
</dbReference>
<accession>A0A6M3L379</accession>
<dbReference type="AlphaFoldDB" id="A0A6M3L379"/>
<proteinExistence type="predicted"/>
<gene>
    <name evidence="1" type="ORF">MM415A04630_0004</name>
    <name evidence="2" type="ORF">MM415B02785_0005</name>
</gene>
<sequence>MKDKKYNLNDLPKHRPCLKSEDNECPLCNTGISRRTIVPIYDQKDHRIVLFDASDHNEIVKFIKQENLKDTPSLGDIVVTKDDKGHIQIHKACKNINIWDRIMSWCKKLLIRR</sequence>
<evidence type="ECO:0000313" key="2">
    <source>
        <dbReference type="EMBL" id="QJA88312.1"/>
    </source>
</evidence>
<reference evidence="2" key="1">
    <citation type="submission" date="2020-03" db="EMBL/GenBank/DDBJ databases">
        <title>The deep terrestrial virosphere.</title>
        <authorList>
            <person name="Holmfeldt K."/>
            <person name="Nilsson E."/>
            <person name="Simone D."/>
            <person name="Lopez-Fernandez M."/>
            <person name="Wu X."/>
            <person name="de Brujin I."/>
            <person name="Lundin D."/>
            <person name="Andersson A."/>
            <person name="Bertilsson S."/>
            <person name="Dopson M."/>
        </authorList>
    </citation>
    <scope>NUCLEOTIDE SEQUENCE</scope>
    <source>
        <strain evidence="1">MM415A04630</strain>
        <strain evidence="2">MM415B02785</strain>
    </source>
</reference>
<organism evidence="2">
    <name type="scientific">viral metagenome</name>
    <dbReference type="NCBI Taxonomy" id="1070528"/>
    <lineage>
        <taxon>unclassified sequences</taxon>
        <taxon>metagenomes</taxon>
        <taxon>organismal metagenomes</taxon>
    </lineage>
</organism>
<evidence type="ECO:0000313" key="1">
    <source>
        <dbReference type="EMBL" id="QJA69394.1"/>
    </source>
</evidence>